<dbReference type="PANTHER" id="PTHR16305">
    <property type="entry name" value="TESTICULAR SOLUBLE ADENYLYL CYCLASE"/>
    <property type="match status" value="1"/>
</dbReference>
<evidence type="ECO:0000256" key="3">
    <source>
        <dbReference type="SAM" id="MobiDB-lite"/>
    </source>
</evidence>
<dbReference type="PANTHER" id="PTHR16305:SF35">
    <property type="entry name" value="TRANSCRIPTIONAL ACTIVATOR DOMAIN"/>
    <property type="match status" value="1"/>
</dbReference>
<dbReference type="InterPro" id="IPR036388">
    <property type="entry name" value="WH-like_DNA-bd_sf"/>
</dbReference>
<evidence type="ECO:0000256" key="2">
    <source>
        <dbReference type="ARBA" id="ARBA00022840"/>
    </source>
</evidence>
<dbReference type="SUPFAM" id="SSF48452">
    <property type="entry name" value="TPR-like"/>
    <property type="match status" value="2"/>
</dbReference>
<dbReference type="SMART" id="SM00421">
    <property type="entry name" value="HTH_LUXR"/>
    <property type="match status" value="1"/>
</dbReference>
<proteinExistence type="predicted"/>
<dbReference type="EMBL" id="JBHLZU010000003">
    <property type="protein sequence ID" value="MFB9903102.1"/>
    <property type="molecule type" value="Genomic_DNA"/>
</dbReference>
<dbReference type="Proteomes" id="UP001589693">
    <property type="component" value="Unassembled WGS sequence"/>
</dbReference>
<evidence type="ECO:0000313" key="5">
    <source>
        <dbReference type="EMBL" id="MFB9903102.1"/>
    </source>
</evidence>
<dbReference type="Pfam" id="PF00196">
    <property type="entry name" value="GerE"/>
    <property type="match status" value="1"/>
</dbReference>
<reference evidence="5 6" key="1">
    <citation type="submission" date="2024-09" db="EMBL/GenBank/DDBJ databases">
        <authorList>
            <person name="Sun Q."/>
            <person name="Mori K."/>
        </authorList>
    </citation>
    <scope>NUCLEOTIDE SEQUENCE [LARGE SCALE GENOMIC DNA]</scope>
    <source>
        <strain evidence="5 6">TBRC 7907</strain>
    </source>
</reference>
<dbReference type="Pfam" id="PF13191">
    <property type="entry name" value="AAA_16"/>
    <property type="match status" value="1"/>
</dbReference>
<feature type="domain" description="HTH luxR-type" evidence="4">
    <location>
        <begin position="895"/>
        <end position="957"/>
    </location>
</feature>
<evidence type="ECO:0000313" key="6">
    <source>
        <dbReference type="Proteomes" id="UP001589693"/>
    </source>
</evidence>
<comment type="caution">
    <text evidence="5">The sequence shown here is derived from an EMBL/GenBank/DDBJ whole genome shotgun (WGS) entry which is preliminary data.</text>
</comment>
<dbReference type="PROSITE" id="PS50043">
    <property type="entry name" value="HTH_LUXR_2"/>
    <property type="match status" value="1"/>
</dbReference>
<accession>A0ABV5ZQC8</accession>
<evidence type="ECO:0000259" key="4">
    <source>
        <dbReference type="PROSITE" id="PS50043"/>
    </source>
</evidence>
<dbReference type="RefSeq" id="WP_377850235.1">
    <property type="nucleotide sequence ID" value="NZ_JBHLZU010000003.1"/>
</dbReference>
<dbReference type="InterPro" id="IPR011990">
    <property type="entry name" value="TPR-like_helical_dom_sf"/>
</dbReference>
<dbReference type="Gene3D" id="1.10.10.10">
    <property type="entry name" value="Winged helix-like DNA-binding domain superfamily/Winged helix DNA-binding domain"/>
    <property type="match status" value="1"/>
</dbReference>
<dbReference type="InterPro" id="IPR027417">
    <property type="entry name" value="P-loop_NTPase"/>
</dbReference>
<feature type="region of interest" description="Disordered" evidence="3">
    <location>
        <begin position="1"/>
        <end position="20"/>
    </location>
</feature>
<dbReference type="Gene3D" id="3.40.50.300">
    <property type="entry name" value="P-loop containing nucleotide triphosphate hydrolases"/>
    <property type="match status" value="1"/>
</dbReference>
<protein>
    <submittedName>
        <fullName evidence="5">Helix-turn-helix transcriptional regulator</fullName>
    </submittedName>
</protein>
<dbReference type="InterPro" id="IPR000792">
    <property type="entry name" value="Tscrpt_reg_LuxR_C"/>
</dbReference>
<dbReference type="InterPro" id="IPR041664">
    <property type="entry name" value="AAA_16"/>
</dbReference>
<keyword evidence="1" id="KW-0547">Nucleotide-binding</keyword>
<keyword evidence="2" id="KW-0067">ATP-binding</keyword>
<organism evidence="5 6">
    <name type="scientific">Allokutzneria oryzae</name>
    <dbReference type="NCBI Taxonomy" id="1378989"/>
    <lineage>
        <taxon>Bacteria</taxon>
        <taxon>Bacillati</taxon>
        <taxon>Actinomycetota</taxon>
        <taxon>Actinomycetes</taxon>
        <taxon>Pseudonocardiales</taxon>
        <taxon>Pseudonocardiaceae</taxon>
        <taxon>Allokutzneria</taxon>
    </lineage>
</organism>
<dbReference type="InterPro" id="IPR016032">
    <property type="entry name" value="Sig_transdc_resp-reg_C-effctor"/>
</dbReference>
<dbReference type="CDD" id="cd06170">
    <property type="entry name" value="LuxR_C_like"/>
    <property type="match status" value="1"/>
</dbReference>
<sequence>MVDNSVDDLGRHPGPPRFVGRSSEITTLTARARTALSGRSQAVLVRGPAGIGKSSLLDDVLPALAVEHHATVLRADCREVTSGVGYGAVRALFAPLRLTGEDDPRLSAGARWALPALAADERGPAAGAQSDTPSYRVLHGLYWLVVTLAAEGPLVLVLDDAHWCDERSMHWLDFLLRRADDLPLLVVLAHRTETRGPATAGLSALLAHARCASIDLGPLTEDQIADLAADVLGPPTRAFVSSCARITGGNPLLAARLLGELRREGAFPDDAAVTRVEAVGKDVLASSVLLRLAGLPEHARAVARAVAVLGAAAGDGGTDLVSVLAGVQARLVRVAVEALRRNDVLHQRELDFAHDEVRSAVLGATTAEEVARLRGRAARLLNDAGRPAEEVANQLMLLEVLPERWMLGVLGDAATHAEQRGAPDAAVRYLGKVLDATVEERDKSAVRVQLARCLAPADPASALEHLSRVLEVTPDPRARVRVVVQYGLTALATQQAPEATELLSATLAELSEAIGPDPTPADLDLRTMLWSTLLFVGSDEKSTMSKLRELARRMPLPEGRTPAERQVLAMASALAAVECKPVEHAVELARRALRGPAGVLPGWAALNAALTLQLADKTDEALAALNSVLDDSREQAALWSYCMTLACRALLYHGIGEVAEATADAQTAMAVFEQQPWDTGTTMPWVGVAFSHLERAELDEADAALDRVRADRVEDLVWEGPYYLVAKARLRWARGDLDGALAQLFRCGDVLEESGITNPLFARWWVDVACIRAEQGQQRLARELVERAQDRAQQWGTLRGVGLGLLAAGVIAEPRRAVDELAEAVDLLAATPARLDQAHAQFRLGQALLWRDDAKGAREHLRNAIDLSTRCGSQVLANEAGRLLVLAGGRLRREIGSPVDGLTGSERRVAVMAAEGNSNREIAEALFVTVRTVEVHLTNVYRKLGLSRRAELPDALGPAASPTRDLV</sequence>
<keyword evidence="6" id="KW-1185">Reference proteome</keyword>
<dbReference type="PROSITE" id="PS00622">
    <property type="entry name" value="HTH_LUXR_1"/>
    <property type="match status" value="1"/>
</dbReference>
<name>A0ABV5ZQC8_9PSEU</name>
<dbReference type="SUPFAM" id="SSF46894">
    <property type="entry name" value="C-terminal effector domain of the bipartite response regulators"/>
    <property type="match status" value="1"/>
</dbReference>
<dbReference type="Gene3D" id="1.25.40.10">
    <property type="entry name" value="Tetratricopeptide repeat domain"/>
    <property type="match status" value="1"/>
</dbReference>
<evidence type="ECO:0000256" key="1">
    <source>
        <dbReference type="ARBA" id="ARBA00022741"/>
    </source>
</evidence>
<dbReference type="SUPFAM" id="SSF52540">
    <property type="entry name" value="P-loop containing nucleoside triphosphate hydrolases"/>
    <property type="match status" value="1"/>
</dbReference>
<gene>
    <name evidence="5" type="ORF">ACFFQA_04045</name>
</gene>
<dbReference type="PRINTS" id="PR00038">
    <property type="entry name" value="HTHLUXR"/>
</dbReference>